<name>A0A8J2NYE9_9HEXA</name>
<evidence type="ECO:0000256" key="1">
    <source>
        <dbReference type="SAM" id="MobiDB-lite"/>
    </source>
</evidence>
<gene>
    <name evidence="2" type="ORF">AFUS01_LOCUS8513</name>
</gene>
<evidence type="ECO:0000313" key="3">
    <source>
        <dbReference type="Proteomes" id="UP000708208"/>
    </source>
</evidence>
<reference evidence="2" key="1">
    <citation type="submission" date="2021-06" db="EMBL/GenBank/DDBJ databases">
        <authorList>
            <person name="Hodson N. C."/>
            <person name="Mongue J. A."/>
            <person name="Jaron S. K."/>
        </authorList>
    </citation>
    <scope>NUCLEOTIDE SEQUENCE</scope>
</reference>
<sequence length="66" mass="7858">MENIGAKIEVTPFKLVPIIPSLAWENGFSKSKRMGKRRRENRRERGKQGNYNYQQREQLGCFEPCW</sequence>
<dbReference type="EMBL" id="CAJVCH010059207">
    <property type="protein sequence ID" value="CAG7719175.1"/>
    <property type="molecule type" value="Genomic_DNA"/>
</dbReference>
<dbReference type="Proteomes" id="UP000708208">
    <property type="component" value="Unassembled WGS sequence"/>
</dbReference>
<proteinExistence type="predicted"/>
<protein>
    <submittedName>
        <fullName evidence="2">Uncharacterized protein</fullName>
    </submittedName>
</protein>
<comment type="caution">
    <text evidence="2">The sequence shown here is derived from an EMBL/GenBank/DDBJ whole genome shotgun (WGS) entry which is preliminary data.</text>
</comment>
<keyword evidence="3" id="KW-1185">Reference proteome</keyword>
<accession>A0A8J2NYE9</accession>
<organism evidence="2 3">
    <name type="scientific">Allacma fusca</name>
    <dbReference type="NCBI Taxonomy" id="39272"/>
    <lineage>
        <taxon>Eukaryota</taxon>
        <taxon>Metazoa</taxon>
        <taxon>Ecdysozoa</taxon>
        <taxon>Arthropoda</taxon>
        <taxon>Hexapoda</taxon>
        <taxon>Collembola</taxon>
        <taxon>Symphypleona</taxon>
        <taxon>Sminthuridae</taxon>
        <taxon>Allacma</taxon>
    </lineage>
</organism>
<evidence type="ECO:0000313" key="2">
    <source>
        <dbReference type="EMBL" id="CAG7719175.1"/>
    </source>
</evidence>
<dbReference type="AlphaFoldDB" id="A0A8J2NYE9"/>
<feature type="compositionally biased region" description="Basic residues" evidence="1">
    <location>
        <begin position="30"/>
        <end position="40"/>
    </location>
</feature>
<feature type="region of interest" description="Disordered" evidence="1">
    <location>
        <begin position="30"/>
        <end position="50"/>
    </location>
</feature>